<evidence type="ECO:0000256" key="1">
    <source>
        <dbReference type="SAM" id="MobiDB-lite"/>
    </source>
</evidence>
<proteinExistence type="predicted"/>
<feature type="domain" description="DNA topoisomerase IB N-terminal" evidence="3">
    <location>
        <begin position="119"/>
        <end position="166"/>
    </location>
</feature>
<sequence>MGKERAEPLALNPLPSRESSARAVGPSCTGTHRRRDPTPRHGSGAGHFRPESCSAALLKRRRDGRLSWKTGARHRLDRSLQNALDHEARHPFGRPHGAMTLRDAIYRTGIRRLGDSGTGFTYQNVEGGAVSSADAKRIAALRIPPAWREVAVARSPRGKVQAVGRDAAGRWQYLYLRAHSAKRSRAKYDRLISFGEALPSLRRALERDLRRPGFPLERVTACAIALLSTCFLRPGSQVYANVNGSFGLSTLRKRHVTVDGHTIRFDYRGKHGKRQRHEVRSRRLAALVREMKARPGNEVFKYEDARGVVRDLSRAQINAYIKRVMGTRFSARDFRTWAGTLLCAGALSHAAATEREWEAAHPQRKPHAGRARMKRAIAGAVRETSNWLGNTPAMSRRSY</sequence>
<evidence type="ECO:0000259" key="2">
    <source>
        <dbReference type="Pfam" id="PF01028"/>
    </source>
</evidence>
<evidence type="ECO:0000259" key="3">
    <source>
        <dbReference type="Pfam" id="PF21338"/>
    </source>
</evidence>
<evidence type="ECO:0000313" key="4">
    <source>
        <dbReference type="EMBL" id="TMQ50772.1"/>
    </source>
</evidence>
<dbReference type="GO" id="GO:0003917">
    <property type="term" value="F:DNA topoisomerase type I (single strand cut, ATP-independent) activity"/>
    <property type="evidence" value="ECO:0007669"/>
    <property type="project" value="InterPro"/>
</dbReference>
<dbReference type="SUPFAM" id="SSF56349">
    <property type="entry name" value="DNA breaking-rejoining enzymes"/>
    <property type="match status" value="1"/>
</dbReference>
<dbReference type="InterPro" id="IPR035447">
    <property type="entry name" value="DNA_topo_I_N_sf"/>
</dbReference>
<gene>
    <name evidence="4" type="ORF">E6K72_11165</name>
</gene>
<name>A0A538SHC1_UNCEI</name>
<dbReference type="InterPro" id="IPR049331">
    <property type="entry name" value="Top1B_N_bact"/>
</dbReference>
<dbReference type="Pfam" id="PF01028">
    <property type="entry name" value="Topoisom_I"/>
    <property type="match status" value="1"/>
</dbReference>
<reference evidence="4 5" key="1">
    <citation type="journal article" date="2019" name="Nat. Microbiol.">
        <title>Mediterranean grassland soil C-N compound turnover is dependent on rainfall and depth, and is mediated by genomically divergent microorganisms.</title>
        <authorList>
            <person name="Diamond S."/>
            <person name="Andeer P.F."/>
            <person name="Li Z."/>
            <person name="Crits-Christoph A."/>
            <person name="Burstein D."/>
            <person name="Anantharaman K."/>
            <person name="Lane K.R."/>
            <person name="Thomas B.C."/>
            <person name="Pan C."/>
            <person name="Northen T.R."/>
            <person name="Banfield J.F."/>
        </authorList>
    </citation>
    <scope>NUCLEOTIDE SEQUENCE [LARGE SCALE GENOMIC DNA]</scope>
    <source>
        <strain evidence="4">WS_2</strain>
    </source>
</reference>
<dbReference type="InterPro" id="IPR011010">
    <property type="entry name" value="DNA_brk_join_enz"/>
</dbReference>
<dbReference type="InterPro" id="IPR014711">
    <property type="entry name" value="TopoI_cat_a-hlx-sub_euk"/>
</dbReference>
<feature type="domain" description="DNA topoisomerase I catalytic core eukaryotic-type" evidence="2">
    <location>
        <begin position="182"/>
        <end position="394"/>
    </location>
</feature>
<dbReference type="GO" id="GO:0006265">
    <property type="term" value="P:DNA topological change"/>
    <property type="evidence" value="ECO:0007669"/>
    <property type="project" value="InterPro"/>
</dbReference>
<feature type="non-terminal residue" evidence="4">
    <location>
        <position position="399"/>
    </location>
</feature>
<dbReference type="Pfam" id="PF21338">
    <property type="entry name" value="Top1B_N_bact"/>
    <property type="match status" value="1"/>
</dbReference>
<dbReference type="PROSITE" id="PS52038">
    <property type="entry name" value="TOPO_IB_2"/>
    <property type="match status" value="1"/>
</dbReference>
<dbReference type="Proteomes" id="UP000317716">
    <property type="component" value="Unassembled WGS sequence"/>
</dbReference>
<comment type="caution">
    <text evidence="4">The sequence shown here is derived from an EMBL/GenBank/DDBJ whole genome shotgun (WGS) entry which is preliminary data.</text>
</comment>
<accession>A0A538SHC1</accession>
<dbReference type="SUPFAM" id="SSF55869">
    <property type="entry name" value="DNA topoisomerase I domain"/>
    <property type="match status" value="1"/>
</dbReference>
<organism evidence="4 5">
    <name type="scientific">Eiseniibacteriota bacterium</name>
    <dbReference type="NCBI Taxonomy" id="2212470"/>
    <lineage>
        <taxon>Bacteria</taxon>
        <taxon>Candidatus Eiseniibacteriota</taxon>
    </lineage>
</organism>
<keyword evidence="4" id="KW-0413">Isomerase</keyword>
<dbReference type="GO" id="GO:0003677">
    <property type="term" value="F:DNA binding"/>
    <property type="evidence" value="ECO:0007669"/>
    <property type="project" value="InterPro"/>
</dbReference>
<dbReference type="EMBL" id="VBOS01000401">
    <property type="protein sequence ID" value="TMQ50772.1"/>
    <property type="molecule type" value="Genomic_DNA"/>
</dbReference>
<evidence type="ECO:0000313" key="5">
    <source>
        <dbReference type="Proteomes" id="UP000317716"/>
    </source>
</evidence>
<protein>
    <submittedName>
        <fullName evidence="4">DNA topoisomerase IB</fullName>
    </submittedName>
</protein>
<dbReference type="InterPro" id="IPR013500">
    <property type="entry name" value="TopoI_cat_euk"/>
</dbReference>
<feature type="region of interest" description="Disordered" evidence="1">
    <location>
        <begin position="1"/>
        <end position="52"/>
    </location>
</feature>
<dbReference type="Gene3D" id="3.90.15.10">
    <property type="entry name" value="Topoisomerase I, Chain A, domain 3"/>
    <property type="match status" value="1"/>
</dbReference>
<dbReference type="Gene3D" id="1.10.132.120">
    <property type="match status" value="1"/>
</dbReference>
<dbReference type="Gene3D" id="3.30.66.10">
    <property type="entry name" value="DNA topoisomerase I domain"/>
    <property type="match status" value="1"/>
</dbReference>
<dbReference type="AlphaFoldDB" id="A0A538SHC1"/>